<name>A0A8J5IHX1_9STRA</name>
<dbReference type="EMBL" id="JAENGY010000452">
    <property type="protein sequence ID" value="KAG6962593.1"/>
    <property type="molecule type" value="Genomic_DNA"/>
</dbReference>
<dbReference type="Proteomes" id="UP000709295">
    <property type="component" value="Unassembled WGS sequence"/>
</dbReference>
<proteinExistence type="predicted"/>
<evidence type="ECO:0000313" key="2">
    <source>
        <dbReference type="Proteomes" id="UP000709295"/>
    </source>
</evidence>
<accession>A0A8J5IHX1</accession>
<dbReference type="AlphaFoldDB" id="A0A8J5IHX1"/>
<reference evidence="1" key="1">
    <citation type="submission" date="2021-01" db="EMBL/GenBank/DDBJ databases">
        <title>Phytophthora aleatoria, a newly-described species from Pinus radiata is distinct from Phytophthora cactorum isolates based on comparative genomics.</title>
        <authorList>
            <person name="Mcdougal R."/>
            <person name="Panda P."/>
            <person name="Williams N."/>
            <person name="Studholme D.J."/>
        </authorList>
    </citation>
    <scope>NUCLEOTIDE SEQUENCE</scope>
    <source>
        <strain evidence="1">NZFS 4037</strain>
    </source>
</reference>
<keyword evidence="2" id="KW-1185">Reference proteome</keyword>
<protein>
    <submittedName>
        <fullName evidence="1">Uncharacterized protein</fullName>
    </submittedName>
</protein>
<evidence type="ECO:0000313" key="1">
    <source>
        <dbReference type="EMBL" id="KAG6962593.1"/>
    </source>
</evidence>
<sequence length="84" mass="9489">MVHYQREVAKATTAQVVIMQKQVEVAQKRCADGKAATGSERTSRDGGNVCRDGWVVRIWRGKKYLLLKEKLFIEKLKRAVVSLG</sequence>
<gene>
    <name evidence="1" type="ORF">JG688_00008521</name>
</gene>
<organism evidence="1 2">
    <name type="scientific">Phytophthora aleatoria</name>
    <dbReference type="NCBI Taxonomy" id="2496075"/>
    <lineage>
        <taxon>Eukaryota</taxon>
        <taxon>Sar</taxon>
        <taxon>Stramenopiles</taxon>
        <taxon>Oomycota</taxon>
        <taxon>Peronosporomycetes</taxon>
        <taxon>Peronosporales</taxon>
        <taxon>Peronosporaceae</taxon>
        <taxon>Phytophthora</taxon>
    </lineage>
</organism>
<comment type="caution">
    <text evidence="1">The sequence shown here is derived from an EMBL/GenBank/DDBJ whole genome shotgun (WGS) entry which is preliminary data.</text>
</comment>